<sequence length="295" mass="32544">MLRGTIKGKANKSQETGITKERVLLFDDNKYEGNHKSGFKRPYRDQDGGYSKNLRQTGRFTSLEVPVRYAIDTHGLKKLNTQEMGQHLDEQQNLMLDAFKSGKSGETNQISASKARKALTFEGNSSGTAMEGLDGTYGASGTDGMSVEEAEPKALEEKLLLPDSFTEAVEQVGSEQVGDAVRAEADFDVEEDDQLMETETEEVGESDFDVEEDNQLMETKTEEGLPAAEDKVSFPHERNTMLSRGVRWGEKGMPPPYKATSRNAEDGFLSGITACCGSWYYISRDLRVTRCGSSG</sequence>
<protein>
    <submittedName>
        <fullName evidence="2">Uncharacterized protein</fullName>
    </submittedName>
</protein>
<gene>
    <name evidence="3" type="ORF">DY000_02007935</name>
    <name evidence="2" type="ORF">F2Q70_00012126</name>
</gene>
<dbReference type="Proteomes" id="UP000266723">
    <property type="component" value="Unassembled WGS sequence"/>
</dbReference>
<dbReference type="EMBL" id="QGKV02000832">
    <property type="protein sequence ID" value="KAF3543773.1"/>
    <property type="molecule type" value="Genomic_DNA"/>
</dbReference>
<dbReference type="AlphaFoldDB" id="A0A3N6SCF1"/>
<keyword evidence="4" id="KW-1185">Reference proteome</keyword>
<evidence type="ECO:0000256" key="1">
    <source>
        <dbReference type="SAM" id="MobiDB-lite"/>
    </source>
</evidence>
<reference evidence="3 4" key="3">
    <citation type="journal article" date="2020" name="BMC Genomics">
        <title>Intraspecific diversification of the crop wild relative Brassica cretica Lam. using demographic model selection.</title>
        <authorList>
            <person name="Kioukis A."/>
            <person name="Michalopoulou V.A."/>
            <person name="Briers L."/>
            <person name="Pirintsos S."/>
            <person name="Studholme D.J."/>
            <person name="Pavlidis P."/>
            <person name="Sarris P.F."/>
        </authorList>
    </citation>
    <scope>NUCLEOTIDE SEQUENCE [LARGE SCALE GENOMIC DNA]</scope>
    <source>
        <strain evidence="4">cv. PFS-1207/04</strain>
        <strain evidence="3">PFS-1207/04</strain>
    </source>
</reference>
<comment type="caution">
    <text evidence="2">The sequence shown here is derived from an EMBL/GenBank/DDBJ whole genome shotgun (WGS) entry which is preliminary data.</text>
</comment>
<name>A0A3N6SCF1_BRACR</name>
<proteinExistence type="predicted"/>
<reference evidence="2" key="1">
    <citation type="submission" date="2019-12" db="EMBL/GenBank/DDBJ databases">
        <title>Genome sequencing and annotation of Brassica cretica.</title>
        <authorList>
            <person name="Studholme D.J."/>
            <person name="Sarris P.F."/>
        </authorList>
    </citation>
    <scope>NUCLEOTIDE SEQUENCE</scope>
    <source>
        <strain evidence="2">PFS-102/07</strain>
        <tissue evidence="2">Leaf</tissue>
    </source>
</reference>
<dbReference type="OrthoDB" id="10364061at2759"/>
<organism evidence="2">
    <name type="scientific">Brassica cretica</name>
    <name type="common">Mustard</name>
    <dbReference type="NCBI Taxonomy" id="69181"/>
    <lineage>
        <taxon>Eukaryota</taxon>
        <taxon>Viridiplantae</taxon>
        <taxon>Streptophyta</taxon>
        <taxon>Embryophyta</taxon>
        <taxon>Tracheophyta</taxon>
        <taxon>Spermatophyta</taxon>
        <taxon>Magnoliopsida</taxon>
        <taxon>eudicotyledons</taxon>
        <taxon>Gunneridae</taxon>
        <taxon>Pentapetalae</taxon>
        <taxon>rosids</taxon>
        <taxon>malvids</taxon>
        <taxon>Brassicales</taxon>
        <taxon>Brassicaceae</taxon>
        <taxon>Brassiceae</taxon>
        <taxon>Brassica</taxon>
    </lineage>
</organism>
<reference evidence="3" key="2">
    <citation type="submission" date="2019-12" db="EMBL/GenBank/DDBJ databases">
        <authorList>
            <person name="Studholme D.J."/>
            <person name="Sarris P."/>
        </authorList>
    </citation>
    <scope>NUCLEOTIDE SEQUENCE</scope>
    <source>
        <strain evidence="3">PFS-1207/04</strain>
        <tissue evidence="3">Leaf</tissue>
    </source>
</reference>
<dbReference type="EMBL" id="QGKY02000089">
    <property type="protein sequence ID" value="KAF2611455.1"/>
    <property type="molecule type" value="Genomic_DNA"/>
</dbReference>
<feature type="region of interest" description="Disordered" evidence="1">
    <location>
        <begin position="35"/>
        <end position="54"/>
    </location>
</feature>
<evidence type="ECO:0000313" key="2">
    <source>
        <dbReference type="EMBL" id="KAF2611455.1"/>
    </source>
</evidence>
<evidence type="ECO:0000313" key="3">
    <source>
        <dbReference type="EMBL" id="KAF3543773.1"/>
    </source>
</evidence>
<accession>A0A3N6SCF1</accession>
<evidence type="ECO:0000313" key="4">
    <source>
        <dbReference type="Proteomes" id="UP000266723"/>
    </source>
</evidence>